<feature type="chain" id="PRO_5039675407" description="Lipoprotein" evidence="2">
    <location>
        <begin position="22"/>
        <end position="195"/>
    </location>
</feature>
<dbReference type="Proteomes" id="UP000653127">
    <property type="component" value="Unassembled WGS sequence"/>
</dbReference>
<evidence type="ECO:0000256" key="2">
    <source>
        <dbReference type="SAM" id="SignalP"/>
    </source>
</evidence>
<keyword evidence="4" id="KW-1185">Reference proteome</keyword>
<dbReference type="RefSeq" id="WP_249282362.1">
    <property type="nucleotide sequence ID" value="NZ_JACRST010000004.1"/>
</dbReference>
<feature type="region of interest" description="Disordered" evidence="1">
    <location>
        <begin position="24"/>
        <end position="60"/>
    </location>
</feature>
<evidence type="ECO:0000256" key="1">
    <source>
        <dbReference type="SAM" id="MobiDB-lite"/>
    </source>
</evidence>
<proteinExistence type="predicted"/>
<organism evidence="3 4">
    <name type="scientific">Ligaoa zhengdingensis</name>
    <dbReference type="NCBI Taxonomy" id="2763658"/>
    <lineage>
        <taxon>Bacteria</taxon>
        <taxon>Bacillati</taxon>
        <taxon>Bacillota</taxon>
        <taxon>Clostridia</taxon>
        <taxon>Eubacteriales</taxon>
        <taxon>Oscillospiraceae</taxon>
        <taxon>Ligaoa</taxon>
    </lineage>
</organism>
<comment type="caution">
    <text evidence="3">The sequence shown here is derived from an EMBL/GenBank/DDBJ whole genome shotgun (WGS) entry which is preliminary data.</text>
</comment>
<dbReference type="AlphaFoldDB" id="A0A926DZT1"/>
<evidence type="ECO:0000313" key="4">
    <source>
        <dbReference type="Proteomes" id="UP000653127"/>
    </source>
</evidence>
<evidence type="ECO:0008006" key="5">
    <source>
        <dbReference type="Google" id="ProtNLM"/>
    </source>
</evidence>
<name>A0A926DZT1_9FIRM</name>
<protein>
    <recommendedName>
        <fullName evidence="5">Lipoprotein</fullName>
    </recommendedName>
</protein>
<sequence>MKPIHKTAALLMAAAMALSLAACGDKAEPSQSPSSQSDSSSSYPIADMTPQAPSSSAPEELVSAAPDMLSYVSENIPEEYKSSSYFAVQSSIESGRMIISVTLDLGEKGSMTDDEIGGKIERESVRLAEEALSNPPVSADYTFRFVLDGQEIASVIKPYDNTYYYKTVGGEVTEFTPQTDLASVDPASTEGAPAA</sequence>
<gene>
    <name evidence="3" type="ORF">H8711_04575</name>
</gene>
<evidence type="ECO:0000313" key="3">
    <source>
        <dbReference type="EMBL" id="MBC8546210.1"/>
    </source>
</evidence>
<dbReference type="PROSITE" id="PS51257">
    <property type="entry name" value="PROKAR_LIPOPROTEIN"/>
    <property type="match status" value="1"/>
</dbReference>
<keyword evidence="2" id="KW-0732">Signal</keyword>
<dbReference type="EMBL" id="JACRST010000004">
    <property type="protein sequence ID" value="MBC8546210.1"/>
    <property type="molecule type" value="Genomic_DNA"/>
</dbReference>
<feature type="compositionally biased region" description="Low complexity" evidence="1">
    <location>
        <begin position="29"/>
        <end position="42"/>
    </location>
</feature>
<feature type="signal peptide" evidence="2">
    <location>
        <begin position="1"/>
        <end position="21"/>
    </location>
</feature>
<accession>A0A926DZT1</accession>
<reference evidence="3" key="1">
    <citation type="submission" date="2020-08" db="EMBL/GenBank/DDBJ databases">
        <title>Genome public.</title>
        <authorList>
            <person name="Liu C."/>
            <person name="Sun Q."/>
        </authorList>
    </citation>
    <scope>NUCLEOTIDE SEQUENCE</scope>
    <source>
        <strain evidence="3">NSJ-31</strain>
    </source>
</reference>